<dbReference type="SUPFAM" id="SSF47954">
    <property type="entry name" value="Cyclin-like"/>
    <property type="match status" value="2"/>
</dbReference>
<organism evidence="10 11">
    <name type="scientific">Lupinus albus</name>
    <name type="common">White lupine</name>
    <name type="synonym">Lupinus termis</name>
    <dbReference type="NCBI Taxonomy" id="3870"/>
    <lineage>
        <taxon>Eukaryota</taxon>
        <taxon>Viridiplantae</taxon>
        <taxon>Streptophyta</taxon>
        <taxon>Embryophyta</taxon>
        <taxon>Tracheophyta</taxon>
        <taxon>Spermatophyta</taxon>
        <taxon>Magnoliopsida</taxon>
        <taxon>eudicotyledons</taxon>
        <taxon>Gunneridae</taxon>
        <taxon>Pentapetalae</taxon>
        <taxon>rosids</taxon>
        <taxon>fabids</taxon>
        <taxon>Fabales</taxon>
        <taxon>Fabaceae</taxon>
        <taxon>Papilionoideae</taxon>
        <taxon>50 kb inversion clade</taxon>
        <taxon>genistoids sensu lato</taxon>
        <taxon>core genistoids</taxon>
        <taxon>Genisteae</taxon>
        <taxon>Lupinus</taxon>
    </lineage>
</organism>
<gene>
    <name evidence="10" type="ORF">Lalb_Chr20g0122431</name>
</gene>
<dbReference type="Gene3D" id="1.10.472.10">
    <property type="entry name" value="Cyclin-like"/>
    <property type="match status" value="2"/>
</dbReference>
<dbReference type="SMART" id="SM00385">
    <property type="entry name" value="CYCLIN"/>
    <property type="match status" value="1"/>
</dbReference>
<comment type="caution">
    <text evidence="10">The sequence shown here is derived from an EMBL/GenBank/DDBJ whole genome shotgun (WGS) entry which is preliminary data.</text>
</comment>
<feature type="domain" description="Cyclin-like" evidence="8">
    <location>
        <begin position="64"/>
        <end position="148"/>
    </location>
</feature>
<dbReference type="InterPro" id="IPR036915">
    <property type="entry name" value="Cyclin-like_sf"/>
</dbReference>
<evidence type="ECO:0000313" key="11">
    <source>
        <dbReference type="Proteomes" id="UP000447434"/>
    </source>
</evidence>
<evidence type="ECO:0000256" key="5">
    <source>
        <dbReference type="ARBA" id="ARBA00023306"/>
    </source>
</evidence>
<dbReference type="FunFam" id="1.10.472.10:FF:000040">
    <property type="entry name" value="D6-type cyclin"/>
    <property type="match status" value="1"/>
</dbReference>
<dbReference type="Pfam" id="PF02984">
    <property type="entry name" value="Cyclin_C"/>
    <property type="match status" value="1"/>
</dbReference>
<evidence type="ECO:0000256" key="7">
    <source>
        <dbReference type="RuleBase" id="RU000383"/>
    </source>
</evidence>
<dbReference type="GO" id="GO:0051301">
    <property type="term" value="P:cell division"/>
    <property type="evidence" value="ECO:0007669"/>
    <property type="project" value="UniProtKB-KW"/>
</dbReference>
<feature type="domain" description="Cyclin C-terminal" evidence="9">
    <location>
        <begin position="157"/>
        <end position="281"/>
    </location>
</feature>
<dbReference type="Pfam" id="PF00134">
    <property type="entry name" value="Cyclin_N"/>
    <property type="match status" value="1"/>
</dbReference>
<evidence type="ECO:0000256" key="6">
    <source>
        <dbReference type="ARBA" id="ARBA00032263"/>
    </source>
</evidence>
<evidence type="ECO:0000259" key="8">
    <source>
        <dbReference type="SMART" id="SM00385"/>
    </source>
</evidence>
<accession>A0A6A4NRI3</accession>
<keyword evidence="5" id="KW-0131">Cell cycle</keyword>
<evidence type="ECO:0000256" key="3">
    <source>
        <dbReference type="ARBA" id="ARBA00022618"/>
    </source>
</evidence>
<dbReference type="PANTHER" id="PTHR10177">
    <property type="entry name" value="CYCLINS"/>
    <property type="match status" value="1"/>
</dbReference>
<evidence type="ECO:0000256" key="1">
    <source>
        <dbReference type="ARBA" id="ARBA00009065"/>
    </source>
</evidence>
<dbReference type="OrthoDB" id="306099at2759"/>
<reference evidence="11" key="1">
    <citation type="journal article" date="2020" name="Nat. Commun.">
        <title>Genome sequence of the cluster root forming white lupin.</title>
        <authorList>
            <person name="Hufnagel B."/>
            <person name="Marques A."/>
            <person name="Soriano A."/>
            <person name="Marques L."/>
            <person name="Divol F."/>
            <person name="Doumas P."/>
            <person name="Sallet E."/>
            <person name="Mancinotti D."/>
            <person name="Carrere S."/>
            <person name="Marande W."/>
            <person name="Arribat S."/>
            <person name="Keller J."/>
            <person name="Huneau C."/>
            <person name="Blein T."/>
            <person name="Aime D."/>
            <person name="Laguerre M."/>
            <person name="Taylor J."/>
            <person name="Schubert V."/>
            <person name="Nelson M."/>
            <person name="Geu-Flores F."/>
            <person name="Crespi M."/>
            <person name="Gallardo-Guerrero K."/>
            <person name="Delaux P.-M."/>
            <person name="Salse J."/>
            <person name="Berges H."/>
            <person name="Guyot R."/>
            <person name="Gouzy J."/>
            <person name="Peret B."/>
        </authorList>
    </citation>
    <scope>NUCLEOTIDE SEQUENCE [LARGE SCALE GENOMIC DNA]</scope>
    <source>
        <strain evidence="11">cv. Amiga</strain>
    </source>
</reference>
<evidence type="ECO:0000256" key="2">
    <source>
        <dbReference type="ARBA" id="ARBA00011177"/>
    </source>
</evidence>
<sequence>MEFDLEDPLANFKEHQNYTISQLFASESDHMPSPNSLALTHSHVLFRCEAVSLILQVKFKFCYVMLFQVQFSCNLDPFVTYLAINYLYRFMSRQEIPGKLWLLRHVAISCLSLASKMKNISLSLSDIQKQGCVLEAQCVHRMELIILGALNWRMRSITPFPFLHFFLSLAELKDQALKEALKERASEIIFNAQNDIKLLEYKPSTIAASALMYASHELLSSRQYSILRASNTACEYLDEETLSNCFKLIQEMVRMEAKESMVNTTTSFLSTETPMSVLERSIKRHRI</sequence>
<dbReference type="InterPro" id="IPR039361">
    <property type="entry name" value="Cyclin"/>
</dbReference>
<dbReference type="AlphaFoldDB" id="A0A6A4NRI3"/>
<dbReference type="InterPro" id="IPR013763">
    <property type="entry name" value="Cyclin-like_dom"/>
</dbReference>
<keyword evidence="11" id="KW-1185">Reference proteome</keyword>
<name>A0A6A4NRI3_LUPAL</name>
<keyword evidence="3" id="KW-0132">Cell division</keyword>
<comment type="subunit">
    <text evidence="2">Interacts with the CDC2 protein kinase to form a serine/threonine kinase holoenzyme complex also known as maturation promoting factor (MPF). The cyclin subunit imparts substrate specificity to the complex.</text>
</comment>
<dbReference type="Proteomes" id="UP000447434">
    <property type="component" value="Chromosome 20"/>
</dbReference>
<comment type="similarity">
    <text evidence="1">Belongs to the cyclin family. Cyclin D subfamily.</text>
</comment>
<dbReference type="EMBL" id="WOCE01000020">
    <property type="protein sequence ID" value="KAE9591790.1"/>
    <property type="molecule type" value="Genomic_DNA"/>
</dbReference>
<dbReference type="CDD" id="cd20544">
    <property type="entry name" value="CYCLIN_AtCycD-like_rpt2"/>
    <property type="match status" value="1"/>
</dbReference>
<proteinExistence type="inferred from homology"/>
<evidence type="ECO:0000259" key="9">
    <source>
        <dbReference type="SMART" id="SM01332"/>
    </source>
</evidence>
<dbReference type="InterPro" id="IPR006671">
    <property type="entry name" value="Cyclin_N"/>
</dbReference>
<dbReference type="InterPro" id="IPR004367">
    <property type="entry name" value="Cyclin_C-dom"/>
</dbReference>
<evidence type="ECO:0000256" key="4">
    <source>
        <dbReference type="ARBA" id="ARBA00023127"/>
    </source>
</evidence>
<protein>
    <recommendedName>
        <fullName evidence="6">B-like cyclin</fullName>
    </recommendedName>
</protein>
<dbReference type="SMART" id="SM01332">
    <property type="entry name" value="Cyclin_C"/>
    <property type="match status" value="1"/>
</dbReference>
<keyword evidence="4 7" id="KW-0195">Cyclin</keyword>
<evidence type="ECO:0000313" key="10">
    <source>
        <dbReference type="EMBL" id="KAE9591790.1"/>
    </source>
</evidence>